<dbReference type="NCBIfam" id="NF033768">
    <property type="entry name" value="myxo_SS_tail"/>
    <property type="match status" value="1"/>
</dbReference>
<proteinExistence type="predicted"/>
<feature type="compositionally biased region" description="Low complexity" evidence="1">
    <location>
        <begin position="235"/>
        <end position="256"/>
    </location>
</feature>
<evidence type="ECO:0000256" key="1">
    <source>
        <dbReference type="SAM" id="MobiDB-lite"/>
    </source>
</evidence>
<sequence length="476" mass="47646">MTQTTTQTGSGTKPGQMTAVMRAMNQATGPKVLRVGVVQGGKVIEERIIKQRTHVTIGPSEKSMFVTPSKNVPPSFRLFELVGNEYALNFLEGMAGRVALKTGVSDLASLKSQAKKVSVGQVQAFQVPLSDDARGKIVVGDTTFLFQFVAAPPPQPKPQLPASVRGGFVQSIDWTTTIIAAFSFLLHFGAVGTIYSDWMDPLVNDEVDVAQILETVRSLPPPPPVEQPKETDTQPTPASTAPAEAPKPSAGASAAKGAGGGKISDTRAAAIANELNQLDMQMLGALNASGNATAGVLDRGDVPLGLLDNAAASGAGAGLGGIAGLNLGNAGGGTVRPGAAGGGGLANIGDTQAATAASSQGAAKTVKGPTGSANVGGAAVSGGNVANASSVVAGMAAGFRRCYNRGLQADPTMKGSVRITAKIGPNGEVLSASPSGGGGLSGDVISCVVARVQSAQFSPPEGGGATVVIPVSFVSQ</sequence>
<dbReference type="EMBL" id="JAGTJJ010000024">
    <property type="protein sequence ID" value="MDC3984900.1"/>
    <property type="molecule type" value="Genomic_DNA"/>
</dbReference>
<evidence type="ECO:0000313" key="2">
    <source>
        <dbReference type="EMBL" id="MDC3984900.1"/>
    </source>
</evidence>
<comment type="caution">
    <text evidence="2">The sequence shown here is derived from an EMBL/GenBank/DDBJ whole genome shotgun (WGS) entry which is preliminary data.</text>
</comment>
<name>A0A9X3X9A6_9BACT</name>
<dbReference type="Proteomes" id="UP001151081">
    <property type="component" value="Unassembled WGS sequence"/>
</dbReference>
<evidence type="ECO:0000313" key="3">
    <source>
        <dbReference type="Proteomes" id="UP001151081"/>
    </source>
</evidence>
<keyword evidence="3" id="KW-1185">Reference proteome</keyword>
<reference evidence="2 3" key="1">
    <citation type="submission" date="2021-04" db="EMBL/GenBank/DDBJ databases">
        <title>Genome analysis of Polyangium sp.</title>
        <authorList>
            <person name="Li Y."/>
            <person name="Wang J."/>
        </authorList>
    </citation>
    <scope>NUCLEOTIDE SEQUENCE [LARGE SCALE GENOMIC DNA]</scope>
    <source>
        <strain evidence="2 3">SDU14</strain>
    </source>
</reference>
<dbReference type="AlphaFoldDB" id="A0A9X3X9A6"/>
<feature type="region of interest" description="Disordered" evidence="1">
    <location>
        <begin position="217"/>
        <end position="262"/>
    </location>
</feature>
<gene>
    <name evidence="2" type="ORF">KEG57_30750</name>
</gene>
<protein>
    <submittedName>
        <fullName evidence="2">AgmX/PglI C-terminal domain-containing protein</fullName>
    </submittedName>
</protein>
<dbReference type="RefSeq" id="WP_272425086.1">
    <property type="nucleotide sequence ID" value="NZ_JAGTJJ010000024.1"/>
</dbReference>
<accession>A0A9X3X9A6</accession>
<organism evidence="2 3">
    <name type="scientific">Polyangium jinanense</name>
    <dbReference type="NCBI Taxonomy" id="2829994"/>
    <lineage>
        <taxon>Bacteria</taxon>
        <taxon>Pseudomonadati</taxon>
        <taxon>Myxococcota</taxon>
        <taxon>Polyangia</taxon>
        <taxon>Polyangiales</taxon>
        <taxon>Polyangiaceae</taxon>
        <taxon>Polyangium</taxon>
    </lineage>
</organism>
<dbReference type="InterPro" id="IPR049806">
    <property type="entry name" value="MasK-like_C"/>
</dbReference>